<dbReference type="InterPro" id="IPR038186">
    <property type="entry name" value="CHAD_dom_sf"/>
</dbReference>
<dbReference type="Proteomes" id="UP000217895">
    <property type="component" value="Chromosome"/>
</dbReference>
<dbReference type="SMART" id="SM00880">
    <property type="entry name" value="CHAD"/>
    <property type="match status" value="1"/>
</dbReference>
<evidence type="ECO:0000313" key="2">
    <source>
        <dbReference type="EMBL" id="BAY56419.1"/>
    </source>
</evidence>
<reference evidence="2 3" key="1">
    <citation type="submission" date="2017-06" db="EMBL/GenBank/DDBJ databases">
        <title>Genome sequencing of cyanobaciteial culture collection at National Institute for Environmental Studies (NIES).</title>
        <authorList>
            <person name="Hirose Y."/>
            <person name="Shimura Y."/>
            <person name="Fujisawa T."/>
            <person name="Nakamura Y."/>
            <person name="Kawachi M."/>
        </authorList>
    </citation>
    <scope>NUCLEOTIDE SEQUENCE [LARGE SCALE GENOMIC DNA]</scope>
    <source>
        <strain evidence="2 3">NIES-2135</strain>
    </source>
</reference>
<feature type="domain" description="CHAD" evidence="1">
    <location>
        <begin position="9"/>
        <end position="303"/>
    </location>
</feature>
<sequence>MNLHIPLQSETLSHFAYRAIEKHFRKAMKHEEEVLADQDPEALHQMRVGLRRLRTAIQVFGFVADLPKAASEAKIRKFAQILGAVRDADVLQLELKSPTLPESEQKELKRALKKLQKQRSRDFKKLQKALKSHEYKAFRKEMENWLALPHYRVIGQLPIQSVLPDVLMPLIHGVLLHPAWLIGREESGRFAPITAESIREQLRQNASLHDLRKQMKRVRYQTELFTEFYGEAYKAQVEDFKAIQESLGEIQDSVVMQEFLESSLKQAIEKTCPIFADRLQEKIINAWQQWRSQQEKYLDPSFRMQLRRTVLEPT</sequence>
<organism evidence="2 3">
    <name type="scientific">Leptolyngbya boryana NIES-2135</name>
    <dbReference type="NCBI Taxonomy" id="1973484"/>
    <lineage>
        <taxon>Bacteria</taxon>
        <taxon>Bacillati</taxon>
        <taxon>Cyanobacteriota</taxon>
        <taxon>Cyanophyceae</taxon>
        <taxon>Leptolyngbyales</taxon>
        <taxon>Leptolyngbyaceae</taxon>
        <taxon>Leptolyngbya group</taxon>
        <taxon>Leptolyngbya</taxon>
    </lineage>
</organism>
<dbReference type="AlphaFoldDB" id="A0A1Z4JI41"/>
<dbReference type="Gene3D" id="1.40.20.10">
    <property type="entry name" value="CHAD domain"/>
    <property type="match status" value="1"/>
</dbReference>
<protein>
    <recommendedName>
        <fullName evidence="1">CHAD domain-containing protein</fullName>
    </recommendedName>
</protein>
<proteinExistence type="predicted"/>
<dbReference type="Pfam" id="PF05235">
    <property type="entry name" value="CHAD"/>
    <property type="match status" value="1"/>
</dbReference>
<dbReference type="InterPro" id="IPR007899">
    <property type="entry name" value="CHAD_dom"/>
</dbReference>
<dbReference type="EMBL" id="AP018203">
    <property type="protein sequence ID" value="BAY56419.1"/>
    <property type="molecule type" value="Genomic_DNA"/>
</dbReference>
<name>A0A1Z4JI41_LEPBY</name>
<dbReference type="PANTHER" id="PTHR39339:SF1">
    <property type="entry name" value="CHAD DOMAIN-CONTAINING PROTEIN"/>
    <property type="match status" value="1"/>
</dbReference>
<evidence type="ECO:0000259" key="1">
    <source>
        <dbReference type="PROSITE" id="PS51708"/>
    </source>
</evidence>
<dbReference type="PROSITE" id="PS51708">
    <property type="entry name" value="CHAD"/>
    <property type="match status" value="1"/>
</dbReference>
<evidence type="ECO:0000313" key="3">
    <source>
        <dbReference type="Proteomes" id="UP000217895"/>
    </source>
</evidence>
<accession>A0A1Z4JI41</accession>
<dbReference type="PANTHER" id="PTHR39339">
    <property type="entry name" value="SLR1444 PROTEIN"/>
    <property type="match status" value="1"/>
</dbReference>
<gene>
    <name evidence="2" type="ORF">NIES2135_32510</name>
</gene>
<keyword evidence="3" id="KW-1185">Reference proteome</keyword>